<dbReference type="STRING" id="52441.SAMN05216302_1001112"/>
<protein>
    <recommendedName>
        <fullName evidence="1">Phosphatidylglycerophosphatase A</fullName>
        <ecNumber evidence="1">3.1.3.27</ecNumber>
    </recommendedName>
    <alternativeName>
        <fullName evidence="1">Phosphatidylglycerolphosphate phosphatase A</fullName>
    </alternativeName>
</protein>
<dbReference type="Pfam" id="PF04608">
    <property type="entry name" value="PgpA"/>
    <property type="match status" value="1"/>
</dbReference>
<dbReference type="OrthoDB" id="9804091at2"/>
<dbReference type="RefSeq" id="WP_090696362.1">
    <property type="nucleotide sequence ID" value="NZ_FOSP01000001.1"/>
</dbReference>
<keyword evidence="1 2" id="KW-0812">Transmembrane</keyword>
<evidence type="ECO:0000259" key="3">
    <source>
        <dbReference type="Pfam" id="PF04608"/>
    </source>
</evidence>
<comment type="function">
    <text evidence="1">Lipid phosphatase which dephosphorylates phosphatidylglycerophosphate (PGP) to phosphatidylglycerol (PG).</text>
</comment>
<dbReference type="InterPro" id="IPR026037">
    <property type="entry name" value="PgpA"/>
</dbReference>
<gene>
    <name evidence="4" type="ORF">SAMN05216302_1001112</name>
</gene>
<keyword evidence="2" id="KW-1133">Transmembrane helix</keyword>
<dbReference type="AlphaFoldDB" id="A0A1I3X4H6"/>
<organism evidence="4 5">
    <name type="scientific">Nitrosomonas aestuarii</name>
    <dbReference type="NCBI Taxonomy" id="52441"/>
    <lineage>
        <taxon>Bacteria</taxon>
        <taxon>Pseudomonadati</taxon>
        <taxon>Pseudomonadota</taxon>
        <taxon>Betaproteobacteria</taxon>
        <taxon>Nitrosomonadales</taxon>
        <taxon>Nitrosomonadaceae</taxon>
        <taxon>Nitrosomonas</taxon>
    </lineage>
</organism>
<keyword evidence="1" id="KW-0479">Metal-binding</keyword>
<dbReference type="PIRSF" id="PIRSF006162">
    <property type="entry name" value="PgpA"/>
    <property type="match status" value="1"/>
</dbReference>
<evidence type="ECO:0000256" key="1">
    <source>
        <dbReference type="PIRNR" id="PIRNR006162"/>
    </source>
</evidence>
<accession>A0A1I3X4H6</accession>
<keyword evidence="1" id="KW-1003">Cell membrane</keyword>
<dbReference type="PANTHER" id="PTHR36305">
    <property type="entry name" value="PHOSPHATIDYLGLYCEROPHOSPHATASE A"/>
    <property type="match status" value="1"/>
</dbReference>
<dbReference type="GO" id="GO:0006655">
    <property type="term" value="P:phosphatidylglycerol biosynthetic process"/>
    <property type="evidence" value="ECO:0007669"/>
    <property type="project" value="UniProtKB-UniPathway"/>
</dbReference>
<keyword evidence="5" id="KW-1185">Reference proteome</keyword>
<sequence length="181" mass="20318">MTTLLPKTDYHSNNKGSGLSVSQPDIVFVCKHPAYFIAFSGGFGLSAKAPGTVGTLIAFPLFWVLDHYLDPIHLLLLIDIFFILGIWACGVTGKALGESDHGGIVWDETVAFLLVLYFTPAGWFWQLVAFFLFRLFDIIKPQPIRYYDQRLKNGFGVMFDDLIAAFFTLLCLSGWKAWVLL</sequence>
<comment type="catalytic activity">
    <reaction evidence="1">
        <text>a 1,2-diacyl-sn-glycero-3-phospho-(1'-sn-glycero-3'-phosphate) + H2O = a 1,2-diacyl-sn-glycero-3-phospho-(1'-sn-glycerol) + phosphate</text>
        <dbReference type="Rhea" id="RHEA:33751"/>
        <dbReference type="ChEBI" id="CHEBI:15377"/>
        <dbReference type="ChEBI" id="CHEBI:43474"/>
        <dbReference type="ChEBI" id="CHEBI:60110"/>
        <dbReference type="ChEBI" id="CHEBI:64716"/>
        <dbReference type="EC" id="3.1.3.27"/>
    </reaction>
</comment>
<name>A0A1I3X4H6_9PROT</name>
<comment type="pathway">
    <text evidence="1">Phospholipid metabolism; phosphatidylglycerol biosynthesis; phosphatidylglycerol from CDP-diacylglycerol: step 2/2.</text>
</comment>
<dbReference type="GO" id="GO:0046872">
    <property type="term" value="F:metal ion binding"/>
    <property type="evidence" value="ECO:0007669"/>
    <property type="project" value="UniProtKB-KW"/>
</dbReference>
<dbReference type="InterPro" id="IPR007686">
    <property type="entry name" value="YutG/PgpA"/>
</dbReference>
<keyword evidence="1 2" id="KW-0472">Membrane</keyword>
<proteinExistence type="predicted"/>
<keyword evidence="1" id="KW-0378">Hydrolase</keyword>
<dbReference type="PANTHER" id="PTHR36305:SF1">
    <property type="entry name" value="PHOSPHATIDYLGLYCEROPHOSPHATASE A"/>
    <property type="match status" value="1"/>
</dbReference>
<reference evidence="5" key="1">
    <citation type="submission" date="2016-10" db="EMBL/GenBank/DDBJ databases">
        <authorList>
            <person name="Varghese N."/>
            <person name="Submissions S."/>
        </authorList>
    </citation>
    <scope>NUCLEOTIDE SEQUENCE [LARGE SCALE GENOMIC DNA]</scope>
    <source>
        <strain evidence="5">Nm69</strain>
    </source>
</reference>
<keyword evidence="1" id="KW-0443">Lipid metabolism</keyword>
<dbReference type="EMBL" id="FOSP01000001">
    <property type="protein sequence ID" value="SFK14493.1"/>
    <property type="molecule type" value="Genomic_DNA"/>
</dbReference>
<feature type="transmembrane region" description="Helical" evidence="2">
    <location>
        <begin position="34"/>
        <end position="62"/>
    </location>
</feature>
<evidence type="ECO:0000256" key="2">
    <source>
        <dbReference type="SAM" id="Phobius"/>
    </source>
</evidence>
<evidence type="ECO:0000313" key="5">
    <source>
        <dbReference type="Proteomes" id="UP000199533"/>
    </source>
</evidence>
<dbReference type="EC" id="3.1.3.27" evidence="1"/>
<keyword evidence="1" id="KW-0595">Phospholipid degradation</keyword>
<dbReference type="GO" id="GO:0008962">
    <property type="term" value="F:phosphatidylglycerophosphatase activity"/>
    <property type="evidence" value="ECO:0007669"/>
    <property type="project" value="UniProtKB-EC"/>
</dbReference>
<dbReference type="SUPFAM" id="SSF101307">
    <property type="entry name" value="YutG-like"/>
    <property type="match status" value="1"/>
</dbReference>
<comment type="subcellular location">
    <subcellularLocation>
        <location evidence="1">Cell inner membrane</location>
        <topology evidence="1">Multi-pass membrane protein</topology>
    </subcellularLocation>
</comment>
<feature type="transmembrane region" description="Helical" evidence="2">
    <location>
        <begin position="154"/>
        <end position="175"/>
    </location>
</feature>
<dbReference type="CDD" id="cd06971">
    <property type="entry name" value="PgpA"/>
    <property type="match status" value="1"/>
</dbReference>
<dbReference type="Proteomes" id="UP000199533">
    <property type="component" value="Unassembled WGS sequence"/>
</dbReference>
<feature type="transmembrane region" description="Helical" evidence="2">
    <location>
        <begin position="109"/>
        <end position="133"/>
    </location>
</feature>
<keyword evidence="1" id="KW-1208">Phospholipid metabolism</keyword>
<comment type="cofactor">
    <cofactor evidence="1">
        <name>Mg(2+)</name>
        <dbReference type="ChEBI" id="CHEBI:18420"/>
    </cofactor>
</comment>
<keyword evidence="1" id="KW-0442">Lipid degradation</keyword>
<evidence type="ECO:0000313" key="4">
    <source>
        <dbReference type="EMBL" id="SFK14493.1"/>
    </source>
</evidence>
<dbReference type="GO" id="GO:0005886">
    <property type="term" value="C:plasma membrane"/>
    <property type="evidence" value="ECO:0007669"/>
    <property type="project" value="UniProtKB-SubCell"/>
</dbReference>
<keyword evidence="1" id="KW-0460">Magnesium</keyword>
<feature type="transmembrane region" description="Helical" evidence="2">
    <location>
        <begin position="74"/>
        <end position="97"/>
    </location>
</feature>
<keyword evidence="1" id="KW-0997">Cell inner membrane</keyword>
<dbReference type="UniPathway" id="UPA00084">
    <property type="reaction ID" value="UER00504"/>
</dbReference>
<dbReference type="GO" id="GO:0009395">
    <property type="term" value="P:phospholipid catabolic process"/>
    <property type="evidence" value="ECO:0007669"/>
    <property type="project" value="UniProtKB-KW"/>
</dbReference>
<feature type="domain" description="YutG/PgpA" evidence="3">
    <location>
        <begin position="37"/>
        <end position="173"/>
    </location>
</feature>
<dbReference type="InterPro" id="IPR036681">
    <property type="entry name" value="PgpA-like_sf"/>
</dbReference>